<evidence type="ECO:0008006" key="3">
    <source>
        <dbReference type="Google" id="ProtNLM"/>
    </source>
</evidence>
<dbReference type="PATRIC" id="fig|1560234.3.peg.1841"/>
<dbReference type="AlphaFoldDB" id="A0A1B7XA29"/>
<sequence>MGNRDRNTKRKPEYLLSTVKKLVTSNDVKISINAIRDIEGAGLTQMVIPEIILQLQPTDFHISSYYPDTPDKRWQDAYKTYFEGQSLYVKFKITSSGELLIITSSKPNSD</sequence>
<gene>
    <name evidence="1" type="ORF">SP90_13640</name>
</gene>
<evidence type="ECO:0000313" key="2">
    <source>
        <dbReference type="Proteomes" id="UP000091979"/>
    </source>
</evidence>
<dbReference type="GO" id="GO:0009372">
    <property type="term" value="P:quorum sensing"/>
    <property type="evidence" value="ECO:0007669"/>
    <property type="project" value="InterPro"/>
</dbReference>
<dbReference type="InterPro" id="IPR038493">
    <property type="entry name" value="MqsR_sf"/>
</dbReference>
<accession>A0A1B7XA29</accession>
<keyword evidence="2" id="KW-1185">Reference proteome</keyword>
<dbReference type="InterPro" id="IPR031451">
    <property type="entry name" value="MqsR_toxin"/>
</dbReference>
<proteinExistence type="predicted"/>
<dbReference type="Proteomes" id="UP000091979">
    <property type="component" value="Unassembled WGS sequence"/>
</dbReference>
<reference evidence="1 2" key="1">
    <citation type="submission" date="2015-01" db="EMBL/GenBank/DDBJ databases">
        <title>Desulfovibrio sp. JC271 draft genome sequence.</title>
        <authorList>
            <person name="Shivani Y."/>
            <person name="Subhash Y."/>
            <person name="Sasikala C."/>
            <person name="Ramana C.V."/>
        </authorList>
    </citation>
    <scope>NUCLEOTIDE SEQUENCE [LARGE SCALE GENOMIC DNA]</scope>
    <source>
        <strain evidence="1 2">JC271</strain>
    </source>
</reference>
<organism evidence="1 2">
    <name type="scientific">Halodesulfovibrio spirochaetisodalis</name>
    <dbReference type="NCBI Taxonomy" id="1560234"/>
    <lineage>
        <taxon>Bacteria</taxon>
        <taxon>Pseudomonadati</taxon>
        <taxon>Thermodesulfobacteriota</taxon>
        <taxon>Desulfovibrionia</taxon>
        <taxon>Desulfovibrionales</taxon>
        <taxon>Desulfovibrionaceae</taxon>
        <taxon>Halodesulfovibrio</taxon>
    </lineage>
</organism>
<protein>
    <recommendedName>
        <fullName evidence="3">Motility quorum-sensing regulator MqsR</fullName>
    </recommendedName>
</protein>
<evidence type="ECO:0000313" key="1">
    <source>
        <dbReference type="EMBL" id="OBQ46234.1"/>
    </source>
</evidence>
<dbReference type="STRING" id="1560234.SP90_13640"/>
<dbReference type="RefSeq" id="WP_066857371.1">
    <property type="nucleotide sequence ID" value="NZ_JXMS01000028.1"/>
</dbReference>
<dbReference type="GO" id="GO:0044010">
    <property type="term" value="P:single-species biofilm formation"/>
    <property type="evidence" value="ECO:0007669"/>
    <property type="project" value="InterPro"/>
</dbReference>
<dbReference type="EMBL" id="JXMS01000028">
    <property type="protein sequence ID" value="OBQ46234.1"/>
    <property type="molecule type" value="Genomic_DNA"/>
</dbReference>
<dbReference type="GO" id="GO:0017148">
    <property type="term" value="P:negative regulation of translation"/>
    <property type="evidence" value="ECO:0007669"/>
    <property type="project" value="InterPro"/>
</dbReference>
<dbReference type="Pfam" id="PF15723">
    <property type="entry name" value="MqsR_toxin"/>
    <property type="match status" value="1"/>
</dbReference>
<dbReference type="Gene3D" id="3.30.2310.40">
    <property type="match status" value="1"/>
</dbReference>
<name>A0A1B7XA29_9BACT</name>
<comment type="caution">
    <text evidence="1">The sequence shown here is derived from an EMBL/GenBank/DDBJ whole genome shotgun (WGS) entry which is preliminary data.</text>
</comment>